<keyword evidence="3" id="KW-0472">Membrane</keyword>
<dbReference type="InterPro" id="IPR033120">
    <property type="entry name" value="HOTDOG_ACOT"/>
</dbReference>
<evidence type="ECO:0000256" key="1">
    <source>
        <dbReference type="ARBA" id="ARBA00022801"/>
    </source>
</evidence>
<evidence type="ECO:0000313" key="6">
    <source>
        <dbReference type="Proteomes" id="UP000077315"/>
    </source>
</evidence>
<name>A0A167KR82_PHYB8</name>
<dbReference type="OrthoDB" id="3184331at2759"/>
<accession>A0A167KR82</accession>
<keyword evidence="1" id="KW-0378">Hydrolase</keyword>
<protein>
    <recommendedName>
        <fullName evidence="4">HotDog ACOT-type domain-containing protein</fullName>
    </recommendedName>
</protein>
<dbReference type="RefSeq" id="XP_018286727.1">
    <property type="nucleotide sequence ID" value="XM_018438725.1"/>
</dbReference>
<reference evidence="6" key="1">
    <citation type="submission" date="2015-06" db="EMBL/GenBank/DDBJ databases">
        <title>Expansion of signal transduction pathways in fungi by whole-genome duplication.</title>
        <authorList>
            <consortium name="DOE Joint Genome Institute"/>
            <person name="Corrochano L.M."/>
            <person name="Kuo A."/>
            <person name="Marcet-Houben M."/>
            <person name="Polaino S."/>
            <person name="Salamov A."/>
            <person name="Villalobos J.M."/>
            <person name="Alvarez M.I."/>
            <person name="Avalos J."/>
            <person name="Benito E.P."/>
            <person name="Benoit I."/>
            <person name="Burger G."/>
            <person name="Camino L.P."/>
            <person name="Canovas D."/>
            <person name="Cerda-Olmedo E."/>
            <person name="Cheng J.-F."/>
            <person name="Dominguez A."/>
            <person name="Elias M."/>
            <person name="Eslava A.P."/>
            <person name="Glaser F."/>
            <person name="Grimwood J."/>
            <person name="Gutierrez G."/>
            <person name="Heitman J."/>
            <person name="Henrissat B."/>
            <person name="Iturriaga E.A."/>
            <person name="Lang B.F."/>
            <person name="Lavin J.L."/>
            <person name="Lee S."/>
            <person name="Li W."/>
            <person name="Lindquist E."/>
            <person name="Lopez-Garcia S."/>
            <person name="Luque E.M."/>
            <person name="Marcos A.T."/>
            <person name="Martin J."/>
            <person name="McCluskey K."/>
            <person name="Medina H.R."/>
            <person name="Miralles-Duran A."/>
            <person name="Miyazaki A."/>
            <person name="Munoz-Torres E."/>
            <person name="Oguiza J.A."/>
            <person name="Ohm R."/>
            <person name="Olmedo M."/>
            <person name="Orejas M."/>
            <person name="Ortiz-Castellanos L."/>
            <person name="Pisabarro A.G."/>
            <person name="Rodriguez-Romero J."/>
            <person name="Ruiz-Herrera J."/>
            <person name="Ruiz-Vazquez R."/>
            <person name="Sanz C."/>
            <person name="Schackwitz W."/>
            <person name="Schmutz J."/>
            <person name="Shahriari M."/>
            <person name="Shelest E."/>
            <person name="Silva-Franco F."/>
            <person name="Soanes D."/>
            <person name="Syed K."/>
            <person name="Tagua V.G."/>
            <person name="Talbot N.J."/>
            <person name="Thon M."/>
            <person name="De vries R.P."/>
            <person name="Wiebenga A."/>
            <person name="Yadav J.S."/>
            <person name="Braun E.L."/>
            <person name="Baker S."/>
            <person name="Garre V."/>
            <person name="Horwitz B."/>
            <person name="Torres-Martinez S."/>
            <person name="Idnurm A."/>
            <person name="Herrera-Estrella A."/>
            <person name="Gabaldon T."/>
            <person name="Grigoriev I.V."/>
        </authorList>
    </citation>
    <scope>NUCLEOTIDE SEQUENCE [LARGE SCALE GENOMIC DNA]</scope>
    <source>
        <strain evidence="6">NRRL 1555(-)</strain>
    </source>
</reference>
<feature type="compositionally biased region" description="Basic and acidic residues" evidence="2">
    <location>
        <begin position="258"/>
        <end position="272"/>
    </location>
</feature>
<dbReference type="AlphaFoldDB" id="A0A167KR82"/>
<evidence type="ECO:0000256" key="2">
    <source>
        <dbReference type="SAM" id="MobiDB-lite"/>
    </source>
</evidence>
<dbReference type="PANTHER" id="PTHR11049:SF16">
    <property type="entry name" value="PROTEIN VDLD"/>
    <property type="match status" value="1"/>
</dbReference>
<feature type="transmembrane region" description="Helical" evidence="3">
    <location>
        <begin position="7"/>
        <end position="24"/>
    </location>
</feature>
<dbReference type="PROSITE" id="PS51770">
    <property type="entry name" value="HOTDOG_ACOT"/>
    <property type="match status" value="2"/>
</dbReference>
<dbReference type="GO" id="GO:0006637">
    <property type="term" value="P:acyl-CoA metabolic process"/>
    <property type="evidence" value="ECO:0007669"/>
    <property type="project" value="TreeGrafter"/>
</dbReference>
<dbReference type="GO" id="GO:0005829">
    <property type="term" value="C:cytosol"/>
    <property type="evidence" value="ECO:0007669"/>
    <property type="project" value="TreeGrafter"/>
</dbReference>
<organism evidence="5 6">
    <name type="scientific">Phycomyces blakesleeanus (strain ATCC 8743b / DSM 1359 / FGSC 10004 / NBRC 33097 / NRRL 1555)</name>
    <dbReference type="NCBI Taxonomy" id="763407"/>
    <lineage>
        <taxon>Eukaryota</taxon>
        <taxon>Fungi</taxon>
        <taxon>Fungi incertae sedis</taxon>
        <taxon>Mucoromycota</taxon>
        <taxon>Mucoromycotina</taxon>
        <taxon>Mucoromycetes</taxon>
        <taxon>Mucorales</taxon>
        <taxon>Phycomycetaceae</taxon>
        <taxon>Phycomyces</taxon>
    </lineage>
</organism>
<feature type="region of interest" description="Disordered" evidence="2">
    <location>
        <begin position="245"/>
        <end position="272"/>
    </location>
</feature>
<dbReference type="GO" id="GO:0052816">
    <property type="term" value="F:long-chain fatty acyl-CoA hydrolase activity"/>
    <property type="evidence" value="ECO:0007669"/>
    <property type="project" value="TreeGrafter"/>
</dbReference>
<feature type="domain" description="HotDog ACOT-type" evidence="4">
    <location>
        <begin position="300"/>
        <end position="412"/>
    </location>
</feature>
<dbReference type="GeneID" id="28999631"/>
<dbReference type="SUPFAM" id="SSF54637">
    <property type="entry name" value="Thioesterase/thiol ester dehydrase-isomerase"/>
    <property type="match status" value="2"/>
</dbReference>
<dbReference type="Proteomes" id="UP000077315">
    <property type="component" value="Unassembled WGS sequence"/>
</dbReference>
<dbReference type="InterPro" id="IPR040170">
    <property type="entry name" value="Cytosol_ACT"/>
</dbReference>
<dbReference type="PANTHER" id="PTHR11049">
    <property type="entry name" value="ACYL COENZYME A THIOESTER HYDROLASE"/>
    <property type="match status" value="1"/>
</dbReference>
<dbReference type="CDD" id="cd03442">
    <property type="entry name" value="BFIT_BACH"/>
    <property type="match status" value="2"/>
</dbReference>
<keyword evidence="3" id="KW-1133">Transmembrane helix</keyword>
<dbReference type="InterPro" id="IPR029069">
    <property type="entry name" value="HotDog_dom_sf"/>
</dbReference>
<dbReference type="EMBL" id="KV440994">
    <property type="protein sequence ID" value="OAD68687.1"/>
    <property type="molecule type" value="Genomic_DNA"/>
</dbReference>
<dbReference type="Pfam" id="PF03061">
    <property type="entry name" value="4HBT"/>
    <property type="match status" value="2"/>
</dbReference>
<sequence>MPQKIEMIHAYIVALWAKIVYFISQNLLRFILPDPYIEAGNIRVNEKPMYESRVTMTEIISPAHANLKGLAYAGTILGWIDIAAGLAAKRHSASPSVTRSVDDVAFLHPVKVGDIITIQASVNKSWNTSMEVGVKVEAESPLTGERFFVAHAYLTFVALSPRPSPRTFLGRKLAEFHPTHVPTIVPLSDMEKKRFEMAETRRKARLERKLPGHAGIRELMHAWSQGRKEHADDDAPIIPHPILNQLHHHDNDCDDESQADKEGESESHDLRSRALSALKRVNRRFSSDPRMVQPKERRMERTFTEVVELVMPQHANTLSITFGGQIMAWMEICAIASANRLARAYLLTASIDSLTFLIPTRVGDVVTIRGIVSRSYNSSMEVYVSVESENLKTGERKFTNDGFFTIAAIDDAYVPVKVAKAIPQAEAEYALFEGSYERRAKRLAQRTELLQIINSKTPPRSPVAHPIDKAALESILSSVSI</sequence>
<dbReference type="InterPro" id="IPR006683">
    <property type="entry name" value="Thioestr_dom"/>
</dbReference>
<evidence type="ECO:0000256" key="3">
    <source>
        <dbReference type="SAM" id="Phobius"/>
    </source>
</evidence>
<feature type="domain" description="HotDog ACOT-type" evidence="4">
    <location>
        <begin position="50"/>
        <end position="162"/>
    </location>
</feature>
<dbReference type="STRING" id="763407.A0A167KR82"/>
<dbReference type="InParanoid" id="A0A167KR82"/>
<keyword evidence="6" id="KW-1185">Reference proteome</keyword>
<gene>
    <name evidence="5" type="ORF">PHYBLDRAFT_183162</name>
</gene>
<evidence type="ECO:0000313" key="5">
    <source>
        <dbReference type="EMBL" id="OAD68687.1"/>
    </source>
</evidence>
<evidence type="ECO:0000259" key="4">
    <source>
        <dbReference type="PROSITE" id="PS51770"/>
    </source>
</evidence>
<keyword evidence="3" id="KW-0812">Transmembrane</keyword>
<dbReference type="Gene3D" id="3.10.129.10">
    <property type="entry name" value="Hotdog Thioesterase"/>
    <property type="match status" value="2"/>
</dbReference>
<proteinExistence type="predicted"/>
<dbReference type="VEuPathDB" id="FungiDB:PHYBLDRAFT_183162"/>